<dbReference type="Pfam" id="PF13419">
    <property type="entry name" value="HAD_2"/>
    <property type="match status" value="1"/>
</dbReference>
<dbReference type="NCBIfam" id="TIGR01509">
    <property type="entry name" value="HAD-SF-IA-v3"/>
    <property type="match status" value="1"/>
</dbReference>
<dbReference type="CDD" id="cd07505">
    <property type="entry name" value="HAD_BPGM-like"/>
    <property type="match status" value="1"/>
</dbReference>
<dbReference type="InterPro" id="IPR023198">
    <property type="entry name" value="PGP-like_dom2"/>
</dbReference>
<dbReference type="Proteomes" id="UP000285610">
    <property type="component" value="Unassembled WGS sequence"/>
</dbReference>
<dbReference type="AlphaFoldDB" id="A0A415S869"/>
<dbReference type="SUPFAM" id="SSF56784">
    <property type="entry name" value="HAD-like"/>
    <property type="match status" value="1"/>
</dbReference>
<protein>
    <submittedName>
        <fullName evidence="1">HAD family phosphatase</fullName>
    </submittedName>
</protein>
<dbReference type="PANTHER" id="PTHR18901:SF38">
    <property type="entry name" value="PSEUDOURIDINE-5'-PHOSPHATASE"/>
    <property type="match status" value="1"/>
</dbReference>
<evidence type="ECO:0000313" key="2">
    <source>
        <dbReference type="Proteomes" id="UP000285610"/>
    </source>
</evidence>
<reference evidence="1 2" key="1">
    <citation type="submission" date="2018-08" db="EMBL/GenBank/DDBJ databases">
        <title>A genome reference for cultivated species of the human gut microbiota.</title>
        <authorList>
            <person name="Zou Y."/>
            <person name="Xue W."/>
            <person name="Luo G."/>
        </authorList>
    </citation>
    <scope>NUCLEOTIDE SEQUENCE [LARGE SCALE GENOMIC DNA]</scope>
    <source>
        <strain evidence="1 2">AF33-12</strain>
    </source>
</reference>
<dbReference type="SFLD" id="SFLDG01135">
    <property type="entry name" value="C1.5.6:_HAD__Beta-PGM__Phospha"/>
    <property type="match status" value="1"/>
</dbReference>
<proteinExistence type="predicted"/>
<organism evidence="1 2">
    <name type="scientific">Mediterraneibacter gnavus</name>
    <name type="common">Ruminococcus gnavus</name>
    <dbReference type="NCBI Taxonomy" id="33038"/>
    <lineage>
        <taxon>Bacteria</taxon>
        <taxon>Bacillati</taxon>
        <taxon>Bacillota</taxon>
        <taxon>Clostridia</taxon>
        <taxon>Lachnospirales</taxon>
        <taxon>Lachnospiraceae</taxon>
        <taxon>Mediterraneibacter</taxon>
    </lineage>
</organism>
<gene>
    <name evidence="1" type="ORF">DWZ50_11940</name>
</gene>
<sequence>MNIHDIKMVIFDMDGLMLDTERYYYYSVKEMCEKKNIEVDMSVYRAVIGTSGPIDMEKFNKSKYPHNVLEKMICQYVENRRNELCEKGVATKKGLTELLNTLNENKIVKVVGTSTPKPIAKKLLKSVGIEKEFSIIVSATDVKNGKPAPDIFLLACKEAQIPPERSLVLEDSEPGAKAAKAAGIPCIIVPDINYPKKEVAEGAEMIAKSLLDVEKLFAVITTNI</sequence>
<comment type="caution">
    <text evidence="1">The sequence shown here is derived from an EMBL/GenBank/DDBJ whole genome shotgun (WGS) entry which is preliminary data.</text>
</comment>
<dbReference type="EMBL" id="QRQE01000029">
    <property type="protein sequence ID" value="RHM74031.1"/>
    <property type="molecule type" value="Genomic_DNA"/>
</dbReference>
<dbReference type="PANTHER" id="PTHR18901">
    <property type="entry name" value="2-DEOXYGLUCOSE-6-PHOSPHATE PHOSPHATASE 2"/>
    <property type="match status" value="1"/>
</dbReference>
<dbReference type="InterPro" id="IPR006439">
    <property type="entry name" value="HAD-SF_hydro_IA"/>
</dbReference>
<name>A0A415S869_MEDGN</name>
<dbReference type="SFLD" id="SFLDS00003">
    <property type="entry name" value="Haloacid_Dehalogenase"/>
    <property type="match status" value="1"/>
</dbReference>
<evidence type="ECO:0000313" key="1">
    <source>
        <dbReference type="EMBL" id="RHM74031.1"/>
    </source>
</evidence>
<dbReference type="InterPro" id="IPR041492">
    <property type="entry name" value="HAD_2"/>
</dbReference>
<accession>A0A415S869</accession>
<dbReference type="SFLD" id="SFLDG01129">
    <property type="entry name" value="C1.5:_HAD__Beta-PGM__Phosphata"/>
    <property type="match status" value="1"/>
</dbReference>
<dbReference type="InterPro" id="IPR023214">
    <property type="entry name" value="HAD_sf"/>
</dbReference>
<dbReference type="InterPro" id="IPR036412">
    <property type="entry name" value="HAD-like_sf"/>
</dbReference>
<dbReference type="Gene3D" id="3.40.50.1000">
    <property type="entry name" value="HAD superfamily/HAD-like"/>
    <property type="match status" value="1"/>
</dbReference>
<dbReference type="RefSeq" id="WP_118444856.1">
    <property type="nucleotide sequence ID" value="NZ_JBCPGC010000042.1"/>
</dbReference>
<dbReference type="PRINTS" id="PR00413">
    <property type="entry name" value="HADHALOGNASE"/>
</dbReference>
<dbReference type="Gene3D" id="1.10.150.240">
    <property type="entry name" value="Putative phosphatase, domain 2"/>
    <property type="match status" value="1"/>
</dbReference>